<name>D7G5G5_ECTSI</name>
<keyword evidence="2" id="KW-0547">Nucleotide-binding</keyword>
<evidence type="ECO:0000256" key="6">
    <source>
        <dbReference type="SAM" id="MobiDB-lite"/>
    </source>
</evidence>
<feature type="compositionally biased region" description="Polar residues" evidence="6">
    <location>
        <begin position="1008"/>
        <end position="1025"/>
    </location>
</feature>
<feature type="coiled-coil region" evidence="5">
    <location>
        <begin position="408"/>
        <end position="487"/>
    </location>
</feature>
<feature type="compositionally biased region" description="Basic and acidic residues" evidence="6">
    <location>
        <begin position="1314"/>
        <end position="1324"/>
    </location>
</feature>
<gene>
    <name evidence="8" type="primary">PK</name>
    <name evidence="8" type="ORF">Esi_0065_0008</name>
</gene>
<dbReference type="SUPFAM" id="SSF56112">
    <property type="entry name" value="Protein kinase-like (PK-like)"/>
    <property type="match status" value="1"/>
</dbReference>
<feature type="compositionally biased region" description="Polar residues" evidence="6">
    <location>
        <begin position="702"/>
        <end position="712"/>
    </location>
</feature>
<evidence type="ECO:0000256" key="1">
    <source>
        <dbReference type="ARBA" id="ARBA00022679"/>
    </source>
</evidence>
<feature type="compositionally biased region" description="Basic and acidic residues" evidence="6">
    <location>
        <begin position="337"/>
        <end position="346"/>
    </location>
</feature>
<dbReference type="PANTHER" id="PTHR43671:SF106">
    <property type="entry name" value="NIMA-LIKE KINASE"/>
    <property type="match status" value="1"/>
</dbReference>
<feature type="compositionally biased region" description="Polar residues" evidence="6">
    <location>
        <begin position="95"/>
        <end position="111"/>
    </location>
</feature>
<dbReference type="InterPro" id="IPR050660">
    <property type="entry name" value="NEK_Ser/Thr_kinase"/>
</dbReference>
<keyword evidence="9" id="KW-1185">Reference proteome</keyword>
<evidence type="ECO:0000256" key="2">
    <source>
        <dbReference type="ARBA" id="ARBA00022741"/>
    </source>
</evidence>
<dbReference type="EMBL" id="FN648874">
    <property type="protein sequence ID" value="CBJ27288.1"/>
    <property type="molecule type" value="Genomic_DNA"/>
</dbReference>
<feature type="region of interest" description="Disordered" evidence="6">
    <location>
        <begin position="521"/>
        <end position="549"/>
    </location>
</feature>
<dbReference type="Pfam" id="PF00069">
    <property type="entry name" value="Pkinase"/>
    <property type="match status" value="1"/>
</dbReference>
<feature type="compositionally biased region" description="Low complexity" evidence="6">
    <location>
        <begin position="980"/>
        <end position="989"/>
    </location>
</feature>
<protein>
    <submittedName>
        <fullName evidence="8">Serine/threonine-protein kinase Nek3 (NimA-related protein kinase 3)</fullName>
    </submittedName>
</protein>
<dbReference type="Proteomes" id="UP000002630">
    <property type="component" value="Linkage Group LG21"/>
</dbReference>
<feature type="region of interest" description="Disordered" evidence="6">
    <location>
        <begin position="248"/>
        <end position="267"/>
    </location>
</feature>
<evidence type="ECO:0000256" key="5">
    <source>
        <dbReference type="SAM" id="Coils"/>
    </source>
</evidence>
<dbReference type="GO" id="GO:0005524">
    <property type="term" value="F:ATP binding"/>
    <property type="evidence" value="ECO:0007669"/>
    <property type="project" value="UniProtKB-KW"/>
</dbReference>
<dbReference type="EMBL" id="FN649746">
    <property type="protein sequence ID" value="CBJ27288.1"/>
    <property type="molecule type" value="Genomic_DNA"/>
</dbReference>
<keyword evidence="3 8" id="KW-0418">Kinase</keyword>
<feature type="domain" description="Protein kinase" evidence="7">
    <location>
        <begin position="1183"/>
        <end position="1523"/>
    </location>
</feature>
<feature type="region of interest" description="Disordered" evidence="6">
    <location>
        <begin position="614"/>
        <end position="770"/>
    </location>
</feature>
<dbReference type="Gene3D" id="1.10.510.10">
    <property type="entry name" value="Transferase(Phosphotransferase) domain 1"/>
    <property type="match status" value="1"/>
</dbReference>
<dbReference type="STRING" id="2880.D7G5G5"/>
<dbReference type="InParanoid" id="D7G5G5"/>
<keyword evidence="5" id="KW-0175">Coiled coil</keyword>
<evidence type="ECO:0000256" key="3">
    <source>
        <dbReference type="ARBA" id="ARBA00022777"/>
    </source>
</evidence>
<organism evidence="8 9">
    <name type="scientific">Ectocarpus siliculosus</name>
    <name type="common">Brown alga</name>
    <name type="synonym">Conferva siliculosa</name>
    <dbReference type="NCBI Taxonomy" id="2880"/>
    <lineage>
        <taxon>Eukaryota</taxon>
        <taxon>Sar</taxon>
        <taxon>Stramenopiles</taxon>
        <taxon>Ochrophyta</taxon>
        <taxon>PX clade</taxon>
        <taxon>Phaeophyceae</taxon>
        <taxon>Ectocarpales</taxon>
        <taxon>Ectocarpaceae</taxon>
        <taxon>Ectocarpus</taxon>
    </lineage>
</organism>
<feature type="compositionally biased region" description="Low complexity" evidence="6">
    <location>
        <begin position="619"/>
        <end position="633"/>
    </location>
</feature>
<proteinExistence type="predicted"/>
<evidence type="ECO:0000259" key="7">
    <source>
        <dbReference type="PROSITE" id="PS50011"/>
    </source>
</evidence>
<dbReference type="OrthoDB" id="191651at2759"/>
<evidence type="ECO:0000313" key="8">
    <source>
        <dbReference type="EMBL" id="CBJ27288.1"/>
    </source>
</evidence>
<sequence length="1537" mass="167029">MRGQWSNDYAMSTRERIPTLRELKLAGRVERARALFGPGGYLYPPSTTPTMDVTPAATLAIGARRQHSGVVGEEKEKEEVVEEEEGAEKIGKGRNNPQRSNVPSKSSTSTAVEDPEEGVGGGARAREGSAPIAEGSSTGSIDTQLPKPAPLPPKDTKARRGDGDDRDESLSPSEPPRNEVDHGTSTAAGFRPGVPTESDGGHHRATAKPVPRGLMDEETRYDGTGEGQQRRGEAGRGGGAVTTVTLTIVGGRPAGRGFTSLEQSGKTPSETVARFIALQAAREGSELLSGGLTHTVTSARWCPTSRGRVLSTWEGYWCHSLSPVFFGRSVLGRHMTKEMARRRQEEDAAAAQLAATPSGPAVSTAVNTSGGESGEEHETPDGTLSSPRPTSSTSVNTNQRLMTPNERLELAEKNYQLLLRRKIKAKRKSGEMARARPFCRRIPLDEVQGWKKEIEDEEQLLRAQRRADNAKRRKERADDSLKRGERNQLKAWLIRHLVASNEGDGDLMAKAIATEGHENDLALSGGYAGKGAPGRESSMSGRNMRPGGRFAYGQEASAEEMKKKDLIIKAQRRFEQETEALLRGVFRSALARTPTPSTAGSSTSNPAPSVELLDEAGTRRTSSSSSSRGAPRPIGRTETVGAKVGADTACAPGSVVSVGDGATSEESRAGVSPEGNDGGTTAATPPATTSTAAAVSPAEQGDPSTAAENLEQSLPDKEVGSRGTAETKVAAGEGRVLGTENANERKTESREKEETRRESSRQDEHAVGVASVPRAEVLRMLRKQGHLRQKAMASDALRPILIDQHFTKGEGDIGPGSCEGRSEGKVVRRTEEASSGWQGDPNAHAPSDAWRAELNISRKANRGDGREWSRFHHHVLIRTSDDLPLYCCLCRRRKWEAARLSRLKGEHAMRTSWEAVLSERQEILEPMVEAVMKCALSMDRALCDNDKGSWAVLHCLENLLRALEEFQDGPARNRRRSRRVSVGPSGFGVATLPNKTSGKPKNEEIGQASATKVESAPKSASGNGSVSTAVMAAGQMSAAVARGRRRGFAEFSEQAQAIATRYYDRPRDNLLTAARATASWSRLREVWFQTEENDLDGLDEAKASSLEACVVETLDKERETWELQENERRSMFAQEESQRRDDEALRRAAEAVPCKTQEVGHRAFCALIDTMERRSQALGRLRWELTASLGDMQTMTTRVRDAATGKRYVCRLLPCRSQEEVEFLLKEAYRTQEIRNPYLVKIHSAHPHRIATYDERGVQTTGGKVVLIQAEFCAGGSLQNHLNLLLGSSGETSTAGRSFDREVERRKVYTPEAESMLKAEEEEKKRRKATNAPSSTANKIAGRSVPWREPLGTRGAAQGGTLSQRLEVWVRQVAHGLSALHADGGMHRNINAQNVFLDERGRAKLGGYQFLKGATSNFAGSLAMHEGFGCAAYAPPEFELRGETSPKGDMWSLGCALYKWTTGKEFAYVAAGARLQDTLHLVPPSYGDKVKAVLFMCLQRDPTVRVTSTDLWKFMATSGDSTVANPVQVSSDPPVAQ</sequence>
<feature type="compositionally biased region" description="Low complexity" evidence="6">
    <location>
        <begin position="385"/>
        <end position="394"/>
    </location>
</feature>
<dbReference type="PROSITE" id="PS50011">
    <property type="entry name" value="PROTEIN_KINASE_DOM"/>
    <property type="match status" value="1"/>
</dbReference>
<feature type="compositionally biased region" description="Low complexity" evidence="6">
    <location>
        <begin position="680"/>
        <end position="698"/>
    </location>
</feature>
<reference evidence="8 9" key="1">
    <citation type="journal article" date="2010" name="Nature">
        <title>The Ectocarpus genome and the independent evolution of multicellularity in brown algae.</title>
        <authorList>
            <person name="Cock J.M."/>
            <person name="Sterck L."/>
            <person name="Rouze P."/>
            <person name="Scornet D."/>
            <person name="Allen A.E."/>
            <person name="Amoutzias G."/>
            <person name="Anthouard V."/>
            <person name="Artiguenave F."/>
            <person name="Aury J.M."/>
            <person name="Badger J.H."/>
            <person name="Beszteri B."/>
            <person name="Billiau K."/>
            <person name="Bonnet E."/>
            <person name="Bothwell J.H."/>
            <person name="Bowler C."/>
            <person name="Boyen C."/>
            <person name="Brownlee C."/>
            <person name="Carrano C.J."/>
            <person name="Charrier B."/>
            <person name="Cho G.Y."/>
            <person name="Coelho S.M."/>
            <person name="Collen J."/>
            <person name="Corre E."/>
            <person name="Da Silva C."/>
            <person name="Delage L."/>
            <person name="Delaroque N."/>
            <person name="Dittami S.M."/>
            <person name="Doulbeau S."/>
            <person name="Elias M."/>
            <person name="Farnham G."/>
            <person name="Gachon C.M."/>
            <person name="Gschloessl B."/>
            <person name="Heesch S."/>
            <person name="Jabbari K."/>
            <person name="Jubin C."/>
            <person name="Kawai H."/>
            <person name="Kimura K."/>
            <person name="Kloareg B."/>
            <person name="Kupper F.C."/>
            <person name="Lang D."/>
            <person name="Le Bail A."/>
            <person name="Leblanc C."/>
            <person name="Lerouge P."/>
            <person name="Lohr M."/>
            <person name="Lopez P.J."/>
            <person name="Martens C."/>
            <person name="Maumus F."/>
            <person name="Michel G."/>
            <person name="Miranda-Saavedra D."/>
            <person name="Morales J."/>
            <person name="Moreau H."/>
            <person name="Motomura T."/>
            <person name="Nagasato C."/>
            <person name="Napoli C.A."/>
            <person name="Nelson D.R."/>
            <person name="Nyvall-Collen P."/>
            <person name="Peters A.F."/>
            <person name="Pommier C."/>
            <person name="Potin P."/>
            <person name="Poulain J."/>
            <person name="Quesneville H."/>
            <person name="Read B."/>
            <person name="Rensing S.A."/>
            <person name="Ritter A."/>
            <person name="Rousvoal S."/>
            <person name="Samanta M."/>
            <person name="Samson G."/>
            <person name="Schroeder D.C."/>
            <person name="Segurens B."/>
            <person name="Strittmatter M."/>
            <person name="Tonon T."/>
            <person name="Tregear J.W."/>
            <person name="Valentin K."/>
            <person name="von Dassow P."/>
            <person name="Yamagishi T."/>
            <person name="Van de Peer Y."/>
            <person name="Wincker P."/>
        </authorList>
    </citation>
    <scope>NUCLEOTIDE SEQUENCE [LARGE SCALE GENOMIC DNA]</scope>
    <source>
        <strain evidence="9">Ec32 / CCAP1310/4</strain>
    </source>
</reference>
<feature type="compositionally biased region" description="Basic and acidic residues" evidence="6">
    <location>
        <begin position="154"/>
        <end position="163"/>
    </location>
</feature>
<feature type="region of interest" description="Disordered" evidence="6">
    <location>
        <begin position="970"/>
        <end position="1025"/>
    </location>
</feature>
<feature type="region of interest" description="Disordered" evidence="6">
    <location>
        <begin position="1314"/>
        <end position="1357"/>
    </location>
</feature>
<dbReference type="InterPro" id="IPR011009">
    <property type="entry name" value="Kinase-like_dom_sf"/>
</dbReference>
<feature type="compositionally biased region" description="Basic and acidic residues" evidence="6">
    <location>
        <begin position="742"/>
        <end position="766"/>
    </location>
</feature>
<accession>D7G5G5</accession>
<evidence type="ECO:0000313" key="9">
    <source>
        <dbReference type="Proteomes" id="UP000002630"/>
    </source>
</evidence>
<feature type="region of interest" description="Disordered" evidence="6">
    <location>
        <begin position="64"/>
        <end position="242"/>
    </location>
</feature>
<evidence type="ECO:0000256" key="4">
    <source>
        <dbReference type="ARBA" id="ARBA00022840"/>
    </source>
</evidence>
<keyword evidence="4" id="KW-0067">ATP-binding</keyword>
<keyword evidence="1" id="KW-0808">Transferase</keyword>
<feature type="region of interest" description="Disordered" evidence="6">
    <location>
        <begin position="337"/>
        <end position="407"/>
    </location>
</feature>
<dbReference type="PANTHER" id="PTHR43671">
    <property type="entry name" value="SERINE/THREONINE-PROTEIN KINASE NEK"/>
    <property type="match status" value="1"/>
</dbReference>
<dbReference type="GO" id="GO:0004674">
    <property type="term" value="F:protein serine/threonine kinase activity"/>
    <property type="evidence" value="ECO:0007669"/>
    <property type="project" value="TreeGrafter"/>
</dbReference>
<feature type="compositionally biased region" description="Basic and acidic residues" evidence="6">
    <location>
        <begin position="214"/>
        <end position="234"/>
    </location>
</feature>
<dbReference type="InterPro" id="IPR000719">
    <property type="entry name" value="Prot_kinase_dom"/>
</dbReference>